<protein>
    <recommendedName>
        <fullName evidence="1">ATP-dependent dethiobiotin synthetase BioD</fullName>
        <ecNumber evidence="1">6.3.3.3</ecNumber>
    </recommendedName>
    <alternativeName>
        <fullName evidence="1">DTB synthetase</fullName>
        <shortName evidence="1">DTBS</shortName>
    </alternativeName>
    <alternativeName>
        <fullName evidence="1">Dethiobiotin synthase</fullName>
    </alternativeName>
</protein>
<dbReference type="NCBIfam" id="TIGR00347">
    <property type="entry name" value="bioD"/>
    <property type="match status" value="1"/>
</dbReference>
<dbReference type="EMBL" id="CP000878">
    <property type="protein sequence ID" value="ABX09522.1"/>
    <property type="molecule type" value="Genomic_DNA"/>
</dbReference>
<evidence type="ECO:0000313" key="3">
    <source>
        <dbReference type="Proteomes" id="UP000000788"/>
    </source>
</evidence>
<comment type="pathway">
    <text evidence="1">Cofactor biosynthesis; biotin biosynthesis; biotin from 7,8-diaminononanoate: step 1/2.</text>
</comment>
<keyword evidence="1" id="KW-0479">Metal-binding</keyword>
<feature type="binding site" evidence="1">
    <location>
        <position position="43"/>
    </location>
    <ligand>
        <name>Mg(2+)</name>
        <dbReference type="ChEBI" id="CHEBI:18420"/>
    </ligand>
</feature>
<dbReference type="GO" id="GO:0009102">
    <property type="term" value="P:biotin biosynthetic process"/>
    <property type="evidence" value="ECO:0007669"/>
    <property type="project" value="UniProtKB-UniRule"/>
</dbReference>
<keyword evidence="1" id="KW-0067">ATP-binding</keyword>
<name>A9BCG0_PROM4</name>
<feature type="binding site" evidence="1">
    <location>
        <position position="126"/>
    </location>
    <ligand>
        <name>Mg(2+)</name>
        <dbReference type="ChEBI" id="CHEBI:18420"/>
    </ligand>
</feature>
<organism evidence="2 3">
    <name type="scientific">Prochlorococcus marinus (strain MIT 9211)</name>
    <dbReference type="NCBI Taxonomy" id="93059"/>
    <lineage>
        <taxon>Bacteria</taxon>
        <taxon>Bacillati</taxon>
        <taxon>Cyanobacteriota</taxon>
        <taxon>Cyanophyceae</taxon>
        <taxon>Synechococcales</taxon>
        <taxon>Prochlorococcaceae</taxon>
        <taxon>Prochlorococcus</taxon>
    </lineage>
</organism>
<keyword evidence="1 2" id="KW-0436">Ligase</keyword>
<gene>
    <name evidence="1 2" type="primary">bioD</name>
    <name evidence="2" type="ordered locus">P9211_15911</name>
</gene>
<accession>A9BCG0</accession>
<dbReference type="Proteomes" id="UP000000788">
    <property type="component" value="Chromosome"/>
</dbReference>
<comment type="function">
    <text evidence="1">Catalyzes a mechanistically unusual reaction, the ATP-dependent insertion of CO2 between the N7 and N8 nitrogen atoms of 7,8-diaminopelargonic acid (DAPA, also called 7,8-diammoniononanoate) to form a ureido ring.</text>
</comment>
<comment type="catalytic activity">
    <reaction evidence="1">
        <text>(7R,8S)-7,8-diammoniononanoate + CO2 + ATP = (4R,5S)-dethiobiotin + ADP + phosphate + 3 H(+)</text>
        <dbReference type="Rhea" id="RHEA:15805"/>
        <dbReference type="ChEBI" id="CHEBI:15378"/>
        <dbReference type="ChEBI" id="CHEBI:16526"/>
        <dbReference type="ChEBI" id="CHEBI:30616"/>
        <dbReference type="ChEBI" id="CHEBI:43474"/>
        <dbReference type="ChEBI" id="CHEBI:149469"/>
        <dbReference type="ChEBI" id="CHEBI:149473"/>
        <dbReference type="ChEBI" id="CHEBI:456216"/>
        <dbReference type="EC" id="6.3.3.3"/>
    </reaction>
</comment>
<keyword evidence="1" id="KW-0547">Nucleotide-binding</keyword>
<dbReference type="CDD" id="cd03109">
    <property type="entry name" value="DTBS"/>
    <property type="match status" value="1"/>
</dbReference>
<comment type="similarity">
    <text evidence="1">Belongs to the dethiobiotin synthetase family.</text>
</comment>
<keyword evidence="1" id="KW-0460">Magnesium</keyword>
<comment type="cofactor">
    <cofactor evidence="1">
        <name>Mg(2+)</name>
        <dbReference type="ChEBI" id="CHEBI:18420"/>
    </cofactor>
</comment>
<evidence type="ECO:0000256" key="1">
    <source>
        <dbReference type="HAMAP-Rule" id="MF_00336"/>
    </source>
</evidence>
<dbReference type="HAMAP" id="MF_00336">
    <property type="entry name" value="BioD"/>
    <property type="match status" value="1"/>
</dbReference>
<comment type="subcellular location">
    <subcellularLocation>
        <location evidence="1">Cytoplasm</location>
    </subcellularLocation>
</comment>
<comment type="caution">
    <text evidence="1">Lacks conserved residue(s) required for the propagation of feature annotation.</text>
</comment>
<reference evidence="2 3" key="1">
    <citation type="journal article" date="2007" name="PLoS Genet.">
        <title>Patterns and implications of gene gain and loss in the evolution of Prochlorococcus.</title>
        <authorList>
            <person name="Kettler G.C."/>
            <person name="Martiny A.C."/>
            <person name="Huang K."/>
            <person name="Zucker J."/>
            <person name="Coleman M.L."/>
            <person name="Rodrigue S."/>
            <person name="Chen F."/>
            <person name="Lapidus A."/>
            <person name="Ferriera S."/>
            <person name="Johnson J."/>
            <person name="Steglich C."/>
            <person name="Church G.M."/>
            <person name="Richardson P."/>
            <person name="Chisholm S.W."/>
        </authorList>
    </citation>
    <scope>NUCLEOTIDE SEQUENCE [LARGE SCALE GENOMIC DNA]</scope>
    <source>
        <strain evidence="3">MIT 9211</strain>
    </source>
</reference>
<feature type="binding site" evidence="1">
    <location>
        <position position="70"/>
    </location>
    <ligand>
        <name>Mg(2+)</name>
        <dbReference type="ChEBI" id="CHEBI:18420"/>
    </ligand>
</feature>
<dbReference type="Pfam" id="PF13500">
    <property type="entry name" value="AAA_26"/>
    <property type="match status" value="1"/>
</dbReference>
<dbReference type="EC" id="6.3.3.3" evidence="1"/>
<dbReference type="STRING" id="93059.P9211_15911"/>
<dbReference type="InterPro" id="IPR027417">
    <property type="entry name" value="P-loop_NTPase"/>
</dbReference>
<dbReference type="GO" id="GO:0004141">
    <property type="term" value="F:dethiobiotin synthase activity"/>
    <property type="evidence" value="ECO:0007669"/>
    <property type="project" value="UniProtKB-UniRule"/>
</dbReference>
<dbReference type="GO" id="GO:0005524">
    <property type="term" value="F:ATP binding"/>
    <property type="evidence" value="ECO:0007669"/>
    <property type="project" value="UniProtKB-UniRule"/>
</dbReference>
<keyword evidence="1" id="KW-0963">Cytoplasm</keyword>
<dbReference type="KEGG" id="pmj:P9211_15911"/>
<dbReference type="SUPFAM" id="SSF52540">
    <property type="entry name" value="P-loop containing nucleoside triphosphate hydrolases"/>
    <property type="match status" value="1"/>
</dbReference>
<sequence length="242" mass="26487">MALISKLSKSTTNLVSTDSFNPKMNPTYPQLIICGTGTDVGKTVVSSLFVQGLNAMYWKPIQSGIEDGGDTSSICKLLNLPKERCLKEAYKFNAAVSPHWAAEKENQTIDPRQLTLPSITSPLIIETAGGLMVPLNRQLLQIDQLKSWGLPIVLVAKSGLGTLNHTLLSIEALNKRRIPIIGLVLNGSLHQDNPKTLKGFGGVPIIAELPHFNKLSAHLLSEEWEKQNIGVRLEQLINNTSY</sequence>
<feature type="active site" evidence="1">
    <location>
        <position position="59"/>
    </location>
</feature>
<dbReference type="AlphaFoldDB" id="A9BCG0"/>
<dbReference type="PANTHER" id="PTHR43210:SF5">
    <property type="entry name" value="DETHIOBIOTIN SYNTHETASE"/>
    <property type="match status" value="1"/>
</dbReference>
<feature type="binding site" evidence="1">
    <location>
        <position position="63"/>
    </location>
    <ligand>
        <name>substrate</name>
    </ligand>
</feature>
<evidence type="ECO:0000313" key="2">
    <source>
        <dbReference type="EMBL" id="ABX09522.1"/>
    </source>
</evidence>
<dbReference type="HOGENOM" id="CLU_072551_3_1_3"/>
<dbReference type="InterPro" id="IPR004472">
    <property type="entry name" value="DTB_synth_BioD"/>
</dbReference>
<dbReference type="Gene3D" id="3.40.50.300">
    <property type="entry name" value="P-loop containing nucleotide triphosphate hydrolases"/>
    <property type="match status" value="1"/>
</dbReference>
<keyword evidence="1" id="KW-0093">Biotin biosynthesis</keyword>
<proteinExistence type="inferred from homology"/>
<dbReference type="eggNOG" id="COG0132">
    <property type="taxonomic scope" value="Bacteria"/>
</dbReference>
<feature type="binding site" evidence="1">
    <location>
        <position position="70"/>
    </location>
    <ligand>
        <name>ATP</name>
        <dbReference type="ChEBI" id="CHEBI:30616"/>
    </ligand>
</feature>
<dbReference type="PIRSF" id="PIRSF006755">
    <property type="entry name" value="DTB_synth"/>
    <property type="match status" value="1"/>
</dbReference>
<dbReference type="GO" id="GO:0000287">
    <property type="term" value="F:magnesium ion binding"/>
    <property type="evidence" value="ECO:0007669"/>
    <property type="project" value="UniProtKB-UniRule"/>
</dbReference>
<dbReference type="GO" id="GO:0005737">
    <property type="term" value="C:cytoplasm"/>
    <property type="evidence" value="ECO:0007669"/>
    <property type="project" value="UniProtKB-SubCell"/>
</dbReference>
<feature type="binding site" evidence="1">
    <location>
        <begin position="126"/>
        <end position="129"/>
    </location>
    <ligand>
        <name>ATP</name>
        <dbReference type="ChEBI" id="CHEBI:30616"/>
    </ligand>
</feature>
<feature type="binding site" evidence="1">
    <location>
        <begin position="39"/>
        <end position="44"/>
    </location>
    <ligand>
        <name>ATP</name>
        <dbReference type="ChEBI" id="CHEBI:30616"/>
    </ligand>
</feature>
<dbReference type="PANTHER" id="PTHR43210">
    <property type="entry name" value="DETHIOBIOTIN SYNTHETASE"/>
    <property type="match status" value="1"/>
</dbReference>
<keyword evidence="3" id="KW-1185">Reference proteome</keyword>
<comment type="subunit">
    <text evidence="1">Homodimer.</text>
</comment>
<dbReference type="UniPathway" id="UPA00078">
    <property type="reaction ID" value="UER00161"/>
</dbReference>